<evidence type="ECO:0000256" key="2">
    <source>
        <dbReference type="ARBA" id="ARBA00022638"/>
    </source>
</evidence>
<dbReference type="EMBL" id="MDBO01000075">
    <property type="protein sequence ID" value="PMP10233.1"/>
    <property type="molecule type" value="Genomic_DNA"/>
</dbReference>
<dbReference type="RefSeq" id="WP_102477788.1">
    <property type="nucleotide sequence ID" value="NZ_MDBO01000075.1"/>
</dbReference>
<keyword evidence="3" id="KW-0326">Glycosidase</keyword>
<name>A0AAP8MWT0_9VIBR</name>
<proteinExistence type="inferred from homology"/>
<dbReference type="PANTHER" id="PTHR37406:SF1">
    <property type="entry name" value="T4-TYPE LYSOZYME 1-RELATED"/>
    <property type="match status" value="1"/>
</dbReference>
<dbReference type="Gene3D" id="1.10.530.40">
    <property type="match status" value="1"/>
</dbReference>
<dbReference type="EC" id="3.2.1.17" evidence="3"/>
<comment type="similarity">
    <text evidence="3">Belongs to the glycosyl hydrolase 24 family.</text>
</comment>
<sequence length="148" mass="16918">MELIKAILMREEGYRAKAYYCSEGYPTIGIGQKLGGKGVRLECYTFRVSKKTAMAMLESNVETTMRQLSKYPFYQKSNRARRAILVSMAYQMGVASLLHFSNMIRALEHGEYAQAEVEALDSRWYKQTPKRAKRHAEVLRTGSAEGVY</sequence>
<dbReference type="GO" id="GO:0031640">
    <property type="term" value="P:killing of cells of another organism"/>
    <property type="evidence" value="ECO:0007669"/>
    <property type="project" value="UniProtKB-KW"/>
</dbReference>
<dbReference type="GO" id="GO:0016998">
    <property type="term" value="P:cell wall macromolecule catabolic process"/>
    <property type="evidence" value="ECO:0007669"/>
    <property type="project" value="InterPro"/>
</dbReference>
<evidence type="ECO:0000256" key="1">
    <source>
        <dbReference type="ARBA" id="ARBA00022529"/>
    </source>
</evidence>
<keyword evidence="1 3" id="KW-0929">Antimicrobial</keyword>
<dbReference type="GO" id="GO:0042742">
    <property type="term" value="P:defense response to bacterium"/>
    <property type="evidence" value="ECO:0007669"/>
    <property type="project" value="UniProtKB-KW"/>
</dbReference>
<evidence type="ECO:0000313" key="4">
    <source>
        <dbReference type="EMBL" id="PMP10233.1"/>
    </source>
</evidence>
<keyword evidence="2 3" id="KW-0081">Bacteriolytic enzyme</keyword>
<keyword evidence="3" id="KW-0378">Hydrolase</keyword>
<evidence type="ECO:0000256" key="3">
    <source>
        <dbReference type="RuleBase" id="RU003788"/>
    </source>
</evidence>
<reference evidence="5" key="1">
    <citation type="submission" date="2016-07" db="EMBL/GenBank/DDBJ databases">
        <title>Nontailed viruses are major unrecognized killers of bacteria in the ocean.</title>
        <authorList>
            <person name="Kauffman K."/>
            <person name="Hussain F."/>
            <person name="Yang J."/>
            <person name="Arevalo P."/>
            <person name="Brown J."/>
            <person name="Cutler M."/>
            <person name="Kelly L."/>
            <person name="Polz M.F."/>
        </authorList>
    </citation>
    <scope>NUCLEOTIDE SEQUENCE [LARGE SCALE GENOMIC DNA]</scope>
    <source>
        <strain evidence="5">10N.222.49.A5</strain>
    </source>
</reference>
<accession>A0AAP8MWT0</accession>
<dbReference type="InterPro" id="IPR023347">
    <property type="entry name" value="Lysozyme_dom_sf"/>
</dbReference>
<protein>
    <recommendedName>
        <fullName evidence="3">Lysozyme</fullName>
        <ecNumber evidence="3">3.2.1.17</ecNumber>
    </recommendedName>
</protein>
<evidence type="ECO:0000313" key="5">
    <source>
        <dbReference type="Proteomes" id="UP000235611"/>
    </source>
</evidence>
<dbReference type="InterPro" id="IPR023346">
    <property type="entry name" value="Lysozyme-like_dom_sf"/>
</dbReference>
<dbReference type="Proteomes" id="UP000235611">
    <property type="component" value="Unassembled WGS sequence"/>
</dbReference>
<dbReference type="PANTHER" id="PTHR37406">
    <property type="entry name" value="T4-TYPE LYSOZYME 1-RELATED"/>
    <property type="match status" value="1"/>
</dbReference>
<dbReference type="GO" id="GO:0003796">
    <property type="term" value="F:lysozyme activity"/>
    <property type="evidence" value="ECO:0007669"/>
    <property type="project" value="UniProtKB-EC"/>
</dbReference>
<dbReference type="InterPro" id="IPR002196">
    <property type="entry name" value="Glyco_hydro_24"/>
</dbReference>
<dbReference type="Pfam" id="PF00959">
    <property type="entry name" value="Phage_lysozyme"/>
    <property type="match status" value="1"/>
</dbReference>
<dbReference type="AlphaFoldDB" id="A0AAP8MWT0"/>
<comment type="catalytic activity">
    <reaction evidence="3">
        <text>Hydrolysis of (1-&gt;4)-beta-linkages between N-acetylmuramic acid and N-acetyl-D-glucosamine residues in a peptidoglycan and between N-acetyl-D-glucosamine residues in chitodextrins.</text>
        <dbReference type="EC" id="3.2.1.17"/>
    </reaction>
</comment>
<dbReference type="InterPro" id="IPR052619">
    <property type="entry name" value="Phage_lysozyme-like"/>
</dbReference>
<comment type="caution">
    <text evidence="4">The sequence shown here is derived from an EMBL/GenBank/DDBJ whole genome shotgun (WGS) entry which is preliminary data.</text>
</comment>
<dbReference type="SUPFAM" id="SSF53955">
    <property type="entry name" value="Lysozyme-like"/>
    <property type="match status" value="1"/>
</dbReference>
<dbReference type="GO" id="GO:0009253">
    <property type="term" value="P:peptidoglycan catabolic process"/>
    <property type="evidence" value="ECO:0007669"/>
    <property type="project" value="InterPro"/>
</dbReference>
<gene>
    <name evidence="4" type="ORF">BCS93_11195</name>
</gene>
<organism evidence="4 5">
    <name type="scientific">Vibrio breoganii</name>
    <dbReference type="NCBI Taxonomy" id="553239"/>
    <lineage>
        <taxon>Bacteria</taxon>
        <taxon>Pseudomonadati</taxon>
        <taxon>Pseudomonadota</taxon>
        <taxon>Gammaproteobacteria</taxon>
        <taxon>Vibrionales</taxon>
        <taxon>Vibrionaceae</taxon>
        <taxon>Vibrio</taxon>
    </lineage>
</organism>